<evidence type="ECO:0000313" key="1">
    <source>
        <dbReference type="EMBL" id="OGG72970.1"/>
    </source>
</evidence>
<accession>A0A1F6EH49</accession>
<reference evidence="1 2" key="1">
    <citation type="journal article" date="2016" name="Nat. Commun.">
        <title>Thousands of microbial genomes shed light on interconnected biogeochemical processes in an aquifer system.</title>
        <authorList>
            <person name="Anantharaman K."/>
            <person name="Brown C.T."/>
            <person name="Hug L.A."/>
            <person name="Sharon I."/>
            <person name="Castelle C.J."/>
            <person name="Probst A.J."/>
            <person name="Thomas B.C."/>
            <person name="Singh A."/>
            <person name="Wilkins M.J."/>
            <person name="Karaoz U."/>
            <person name="Brodie E.L."/>
            <person name="Williams K.H."/>
            <person name="Hubbard S.S."/>
            <person name="Banfield J.F."/>
        </authorList>
    </citation>
    <scope>NUCLEOTIDE SEQUENCE [LARGE SCALE GENOMIC DNA]</scope>
</reference>
<gene>
    <name evidence="1" type="ORF">A3A38_03210</name>
</gene>
<dbReference type="EMBL" id="MFLY01000019">
    <property type="protein sequence ID" value="OGG72970.1"/>
    <property type="molecule type" value="Genomic_DNA"/>
</dbReference>
<evidence type="ECO:0000313" key="2">
    <source>
        <dbReference type="Proteomes" id="UP000177306"/>
    </source>
</evidence>
<dbReference type="AlphaFoldDB" id="A0A1F6EH49"/>
<organism evidence="1 2">
    <name type="scientific">Candidatus Kaiserbacteria bacterium RIFCSPLOWO2_01_FULL_53_17</name>
    <dbReference type="NCBI Taxonomy" id="1798511"/>
    <lineage>
        <taxon>Bacteria</taxon>
        <taxon>Candidatus Kaiseribacteriota</taxon>
    </lineage>
</organism>
<protein>
    <submittedName>
        <fullName evidence="1">Uncharacterized protein</fullName>
    </submittedName>
</protein>
<name>A0A1F6EH49_9BACT</name>
<sequence length="135" mass="14714">MSDIAILVVQEEFPRDGSGGQKSNLATEFWGSQEDRMRQRTQSGFLRSRIESFDALPCAVDIAVSAGYGRVSLAGTITVYGGESAAPLVRRIVHRVEGLAQKFTEAWPESSITLRFIQRLASRAVIAHFGAGRTA</sequence>
<proteinExistence type="predicted"/>
<dbReference type="Proteomes" id="UP000177306">
    <property type="component" value="Unassembled WGS sequence"/>
</dbReference>
<comment type="caution">
    <text evidence="1">The sequence shown here is derived from an EMBL/GenBank/DDBJ whole genome shotgun (WGS) entry which is preliminary data.</text>
</comment>